<evidence type="ECO:0000313" key="6">
    <source>
        <dbReference type="Proteomes" id="UP001174136"/>
    </source>
</evidence>
<dbReference type="Gene3D" id="1.10.340.70">
    <property type="match status" value="1"/>
</dbReference>
<dbReference type="FunFam" id="3.30.420.10:FF:000032">
    <property type="entry name" value="Retrovirus-related Pol polyprotein from transposon 297-like Protein"/>
    <property type="match status" value="1"/>
</dbReference>
<evidence type="ECO:0000256" key="1">
    <source>
        <dbReference type="ARBA" id="ARBA00039658"/>
    </source>
</evidence>
<evidence type="ECO:0000313" key="5">
    <source>
        <dbReference type="EMBL" id="KAK0151136.1"/>
    </source>
</evidence>
<dbReference type="InterPro" id="IPR041588">
    <property type="entry name" value="Integrase_H2C2"/>
</dbReference>
<feature type="region of interest" description="Disordered" evidence="2">
    <location>
        <begin position="613"/>
        <end position="663"/>
    </location>
</feature>
<comment type="caution">
    <text evidence="5">The sequence shown here is derived from an EMBL/GenBank/DDBJ whole genome shotgun (WGS) entry which is preliminary data.</text>
</comment>
<dbReference type="InterPro" id="IPR036397">
    <property type="entry name" value="RNaseH_sf"/>
</dbReference>
<organism evidence="5 6">
    <name type="scientific">Merluccius polli</name>
    <name type="common">Benguela hake</name>
    <name type="synonym">Merluccius cadenati</name>
    <dbReference type="NCBI Taxonomy" id="89951"/>
    <lineage>
        <taxon>Eukaryota</taxon>
        <taxon>Metazoa</taxon>
        <taxon>Chordata</taxon>
        <taxon>Craniata</taxon>
        <taxon>Vertebrata</taxon>
        <taxon>Euteleostomi</taxon>
        <taxon>Actinopterygii</taxon>
        <taxon>Neopterygii</taxon>
        <taxon>Teleostei</taxon>
        <taxon>Neoteleostei</taxon>
        <taxon>Acanthomorphata</taxon>
        <taxon>Zeiogadaria</taxon>
        <taxon>Gadariae</taxon>
        <taxon>Gadiformes</taxon>
        <taxon>Gadoidei</taxon>
        <taxon>Merlucciidae</taxon>
        <taxon>Merluccius</taxon>
    </lineage>
</organism>
<keyword evidence="3" id="KW-1133">Transmembrane helix</keyword>
<evidence type="ECO:0000256" key="2">
    <source>
        <dbReference type="SAM" id="MobiDB-lite"/>
    </source>
</evidence>
<dbReference type="Pfam" id="PF17921">
    <property type="entry name" value="Integrase_H2C2"/>
    <property type="match status" value="1"/>
</dbReference>
<dbReference type="InterPro" id="IPR001584">
    <property type="entry name" value="Integrase_cat-core"/>
</dbReference>
<evidence type="ECO:0000259" key="4">
    <source>
        <dbReference type="PROSITE" id="PS50994"/>
    </source>
</evidence>
<dbReference type="Pfam" id="PF00665">
    <property type="entry name" value="rve"/>
    <property type="match status" value="1"/>
</dbReference>
<dbReference type="GO" id="GO:0015074">
    <property type="term" value="P:DNA integration"/>
    <property type="evidence" value="ECO:0007669"/>
    <property type="project" value="InterPro"/>
</dbReference>
<feature type="transmembrane region" description="Helical" evidence="3">
    <location>
        <begin position="780"/>
        <end position="799"/>
    </location>
</feature>
<dbReference type="Proteomes" id="UP001174136">
    <property type="component" value="Unassembled WGS sequence"/>
</dbReference>
<reference evidence="5" key="1">
    <citation type="journal article" date="2023" name="Front. Mar. Sci.">
        <title>A new Merluccius polli reference genome to investigate the effects of global change in West African waters.</title>
        <authorList>
            <person name="Mateo J.L."/>
            <person name="Blanco-Fernandez C."/>
            <person name="Garcia-Vazquez E."/>
            <person name="Machado-Schiaffino G."/>
        </authorList>
    </citation>
    <scope>NUCLEOTIDE SEQUENCE</scope>
    <source>
        <strain evidence="5">C29</strain>
        <tissue evidence="5">Fin</tissue>
    </source>
</reference>
<protein>
    <recommendedName>
        <fullName evidence="1">Gypsy retrotransposon integrase-like protein 1</fullName>
    </recommendedName>
</protein>
<proteinExistence type="predicted"/>
<sequence length="801" mass="90125">MTKPKLDACEQRWVSKLAPFTFDLKHIPGTKNTVADALSRYPFATTVSRRLITEQYSRLLDEAEDISHNGIQDTFRLKVQCHRVTHSKAKGINIQSGPLKHPCDTVTVQALLNASDQWEVATETRAVELLQSVQDLLPPGQDSLPVFTLEELQRSQELDPTISGIMPFIIRKRRPSRRERAGLDAKAMLLVKQWERLKAQNGVLYRVVKDHISKQKRHQFVLPDSLKEKALQGIHDVAGHQGQARTLHLARQRFFWPKMESDVKQYVKSCHRCILAKTPDPSARAPLESIRTSAPMELVCIDFWSAEDSKQHSVDVLVITDHFTKLAHAFPCPNQTAKQVARKLWDHVFCVYGFPARVHSDQGANFESELIAELMRFSGVEKSHTTAYHPMGNGGTERFNRTLGNMLRSLPLGEKQKWPQQIQTLTFAYNATVHETTGYAPFHLMFGRIPRLPVDVMFKQVLHDSVVVDHNSYVKTLKSHLHEAARIAQTHAVKEQDKQARGYNRKVKGTYLNVGDRVLIANKSERGKKKLADKWNASVYTVIDRNERTHTYRVESNTGDTKVVHRNLVLDVSFLPVVTTEAELCYNDSEGDMSAADSLDPLEEEDLMERTNRWIMSGSEDSRSRETQSRGLLEPDQSSQAASELEDEEQSVHGRSHCSSSVQSDLSKYSDLASLVVETGSDSLLMSGVRSEPSNTQSPPVDKDCSTETLSAPAKPVIVTDAQVHTSHETDTQMHSSADTGKVVKTRAGRVSKKANRLIESMAQKPIIARDLASSFREKAQSILTLFSFVLLAYVWVLICV</sequence>
<accession>A0AA47N3U3</accession>
<dbReference type="FunFam" id="1.10.340.70:FF:000001">
    <property type="entry name" value="Retrovirus-related Pol polyprotein from transposon gypsy-like Protein"/>
    <property type="match status" value="1"/>
</dbReference>
<dbReference type="EMBL" id="JAOPHQ010001419">
    <property type="protein sequence ID" value="KAK0151136.1"/>
    <property type="molecule type" value="Genomic_DNA"/>
</dbReference>
<evidence type="ECO:0000256" key="3">
    <source>
        <dbReference type="SAM" id="Phobius"/>
    </source>
</evidence>
<feature type="domain" description="Integrase catalytic" evidence="4">
    <location>
        <begin position="291"/>
        <end position="449"/>
    </location>
</feature>
<dbReference type="PROSITE" id="PS50994">
    <property type="entry name" value="INTEGRASE"/>
    <property type="match status" value="1"/>
</dbReference>
<dbReference type="InterPro" id="IPR050951">
    <property type="entry name" value="Retrovirus_Pol_polyprotein"/>
</dbReference>
<dbReference type="PANTHER" id="PTHR37984:SF15">
    <property type="entry name" value="INTEGRASE CATALYTIC DOMAIN-CONTAINING PROTEIN"/>
    <property type="match status" value="1"/>
</dbReference>
<dbReference type="Gene3D" id="3.30.420.10">
    <property type="entry name" value="Ribonuclease H-like superfamily/Ribonuclease H"/>
    <property type="match status" value="1"/>
</dbReference>
<name>A0AA47N3U3_MERPO</name>
<dbReference type="PANTHER" id="PTHR37984">
    <property type="entry name" value="PROTEIN CBG26694"/>
    <property type="match status" value="1"/>
</dbReference>
<feature type="region of interest" description="Disordered" evidence="2">
    <location>
        <begin position="686"/>
        <end position="707"/>
    </location>
</feature>
<keyword evidence="3" id="KW-0472">Membrane</keyword>
<dbReference type="SUPFAM" id="SSF53098">
    <property type="entry name" value="Ribonuclease H-like"/>
    <property type="match status" value="1"/>
</dbReference>
<dbReference type="InterPro" id="IPR012337">
    <property type="entry name" value="RNaseH-like_sf"/>
</dbReference>
<dbReference type="AlphaFoldDB" id="A0AA47N3U3"/>
<gene>
    <name evidence="5" type="primary">POL_53</name>
    <name evidence="5" type="ORF">N1851_007710</name>
</gene>
<keyword evidence="3" id="KW-0812">Transmembrane</keyword>
<keyword evidence="6" id="KW-1185">Reference proteome</keyword>
<dbReference type="GO" id="GO:0003676">
    <property type="term" value="F:nucleic acid binding"/>
    <property type="evidence" value="ECO:0007669"/>
    <property type="project" value="InterPro"/>
</dbReference>